<keyword evidence="2" id="KW-1185">Reference proteome</keyword>
<dbReference type="EMBL" id="CP034726">
    <property type="protein sequence ID" value="QBP18068.1"/>
    <property type="molecule type" value="Genomic_DNA"/>
</dbReference>
<dbReference type="Proteomes" id="UP000294321">
    <property type="component" value="Chromosome"/>
</dbReference>
<dbReference type="AlphaFoldDB" id="A0A4P6ZK88"/>
<name>A0A4P6ZK88_9LACO</name>
<sequence>MSKQLSLNLSSKKKTPTVDEIILNSEHHMIDHPCDVTKIVIDCFLSDYCFGIDQEVGDAQIYDPQDIQEMSAALVRIMSYNRLLNTTHQLANKYYNKQASLKETEDAIIGTLDGKVIRYIPFGSKLHKDFKKLLRKTGYGVEGLISGMEDNLFGYFYCEPKENNIVKRLMTGTSKK</sequence>
<dbReference type="RefSeq" id="WP_133441625.1">
    <property type="nucleotide sequence ID" value="NZ_CP034726.1"/>
</dbReference>
<accession>A0A4P6ZK88</accession>
<proteinExistence type="predicted"/>
<evidence type="ECO:0000313" key="2">
    <source>
        <dbReference type="Proteomes" id="UP000294321"/>
    </source>
</evidence>
<reference evidence="2" key="1">
    <citation type="submission" date="2018-12" db="EMBL/GenBank/DDBJ databases">
        <title>A new species of lactobacillus.</title>
        <authorList>
            <person name="Jian Y."/>
            <person name="Xin L."/>
            <person name="Hong Z.J."/>
            <person name="Ming L.Z."/>
            <person name="Hong X.Z."/>
        </authorList>
    </citation>
    <scope>NUCLEOTIDE SEQUENCE [LARGE SCALE GENOMIC DNA]</scope>
    <source>
        <strain evidence="2">HSLZ-75</strain>
    </source>
</reference>
<organism evidence="1 2">
    <name type="scientific">Acetilactobacillus jinshanensis</name>
    <dbReference type="NCBI Taxonomy" id="1720083"/>
    <lineage>
        <taxon>Bacteria</taxon>
        <taxon>Bacillati</taxon>
        <taxon>Bacillota</taxon>
        <taxon>Bacilli</taxon>
        <taxon>Lactobacillales</taxon>
        <taxon>Lactobacillaceae</taxon>
        <taxon>Acetilactobacillus</taxon>
    </lineage>
</organism>
<protein>
    <submittedName>
        <fullName evidence="1">Uncharacterized protein</fullName>
    </submittedName>
</protein>
<dbReference type="KEGG" id="lji:ELX58_02670"/>
<evidence type="ECO:0000313" key="1">
    <source>
        <dbReference type="EMBL" id="QBP18068.1"/>
    </source>
</evidence>
<gene>
    <name evidence="1" type="ORF">ELX58_02670</name>
</gene>